<keyword evidence="3" id="KW-1185">Reference proteome</keyword>
<feature type="domain" description="Dienelactone hydrolase" evidence="1">
    <location>
        <begin position="20"/>
        <end position="268"/>
    </location>
</feature>
<dbReference type="GO" id="GO:0016787">
    <property type="term" value="F:hydrolase activity"/>
    <property type="evidence" value="ECO:0007669"/>
    <property type="project" value="InterPro"/>
</dbReference>
<accession>A0A117SX48</accession>
<dbReference type="OrthoDB" id="9771666at2"/>
<evidence type="ECO:0000259" key="1">
    <source>
        <dbReference type="Pfam" id="PF01738"/>
    </source>
</evidence>
<dbReference type="PANTHER" id="PTHR46623:SF6">
    <property type="entry name" value="ALPHA_BETA-HYDROLASES SUPERFAMILY PROTEIN"/>
    <property type="match status" value="1"/>
</dbReference>
<dbReference type="AlphaFoldDB" id="A0A117SX48"/>
<sequence length="272" mass="29795">MQLTSEWITYGENGKYTGLLQYPRRAKTPLPTLVVIQEIWGVDAHIEDVAARFAEAGYATFAPDLYAVDGARPEVLARERIDAVKTFLDTLPSTAWHSPDERQKALDRLPSPERESVHETFAKLFSGLNMELYMDQMLETTSFLRSDACAVSSGSIGSVGFCMGGALSALLACRDRELRGAAIFYGTSPSADNVTQGTCPIIGFYGGLDPRITDGVTAFADAMKSASRPFDFHVYEGAQHAFFNDTRASYHSDAARHAFAATLGFFLRHVAQ</sequence>
<dbReference type="RefSeq" id="WP_067719695.1">
    <property type="nucleotide sequence ID" value="NZ_LPVJ01000070.1"/>
</dbReference>
<dbReference type="PANTHER" id="PTHR46623">
    <property type="entry name" value="CARBOXYMETHYLENEBUTENOLIDASE-RELATED"/>
    <property type="match status" value="1"/>
</dbReference>
<evidence type="ECO:0000313" key="3">
    <source>
        <dbReference type="Proteomes" id="UP000053557"/>
    </source>
</evidence>
<proteinExistence type="predicted"/>
<dbReference type="InterPro" id="IPR002925">
    <property type="entry name" value="Dienelactn_hydro"/>
</dbReference>
<protein>
    <recommendedName>
        <fullName evidence="1">Dienelactone hydrolase domain-containing protein</fullName>
    </recommendedName>
</protein>
<reference evidence="2 3" key="1">
    <citation type="submission" date="2015-12" db="EMBL/GenBank/DDBJ databases">
        <title>Draft genome sequence of Acidibacillus ferrooxidans ITV001, isolated from a chalcopyrite acid mine drainage site in Brazil.</title>
        <authorList>
            <person name="Dall'Agnol H."/>
            <person name="Nancucheo I."/>
            <person name="Johnson B."/>
            <person name="Oliveira R."/>
            <person name="Leite L."/>
            <person name="Pylro V."/>
            <person name="Nunes G.L."/>
            <person name="Tzotzos G."/>
            <person name="Fernandes G.R."/>
            <person name="Dutra J."/>
            <person name="Orellana S.C."/>
            <person name="Oliveira G."/>
        </authorList>
    </citation>
    <scope>NUCLEOTIDE SEQUENCE [LARGE SCALE GENOMIC DNA]</scope>
    <source>
        <strain evidence="3">ITV01</strain>
    </source>
</reference>
<gene>
    <name evidence="2" type="ORF">ATW55_10710</name>
</gene>
<name>A0A117SX48_9BACL</name>
<dbReference type="InterPro" id="IPR029058">
    <property type="entry name" value="AB_hydrolase_fold"/>
</dbReference>
<dbReference type="EMBL" id="LPVJ01000070">
    <property type="protein sequence ID" value="KUO94866.1"/>
    <property type="molecule type" value="Genomic_DNA"/>
</dbReference>
<evidence type="ECO:0000313" key="2">
    <source>
        <dbReference type="EMBL" id="KUO94866.1"/>
    </source>
</evidence>
<dbReference type="SUPFAM" id="SSF53474">
    <property type="entry name" value="alpha/beta-Hydrolases"/>
    <property type="match status" value="1"/>
</dbReference>
<dbReference type="Pfam" id="PF01738">
    <property type="entry name" value="DLH"/>
    <property type="match status" value="1"/>
</dbReference>
<comment type="caution">
    <text evidence="2">The sequence shown here is derived from an EMBL/GenBank/DDBJ whole genome shotgun (WGS) entry which is preliminary data.</text>
</comment>
<dbReference type="Proteomes" id="UP000053557">
    <property type="component" value="Unassembled WGS sequence"/>
</dbReference>
<dbReference type="Gene3D" id="3.40.50.1820">
    <property type="entry name" value="alpha/beta hydrolase"/>
    <property type="match status" value="1"/>
</dbReference>
<organism evidence="2 3">
    <name type="scientific">Ferroacidibacillus organovorans</name>
    <dbReference type="NCBI Taxonomy" id="1765683"/>
    <lineage>
        <taxon>Bacteria</taxon>
        <taxon>Bacillati</taxon>
        <taxon>Bacillota</taxon>
        <taxon>Bacilli</taxon>
        <taxon>Bacillales</taxon>
        <taxon>Alicyclobacillaceae</taxon>
        <taxon>Ferroacidibacillus</taxon>
    </lineage>
</organism>
<dbReference type="InterPro" id="IPR051049">
    <property type="entry name" value="Dienelactone_hydrolase-like"/>
</dbReference>